<comment type="subcellular location">
    <subcellularLocation>
        <location evidence="1">Membrane</location>
        <topology evidence="1">Multi-pass membrane protein</topology>
    </subcellularLocation>
</comment>
<protein>
    <recommendedName>
        <fullName evidence="9">TIGR00297 family protein</fullName>
    </recommendedName>
</protein>
<dbReference type="PANTHER" id="PTHR13353">
    <property type="entry name" value="TRANSMEMBRANE PROTEIN 19"/>
    <property type="match status" value="1"/>
</dbReference>
<evidence type="ECO:0000256" key="2">
    <source>
        <dbReference type="ARBA" id="ARBA00009012"/>
    </source>
</evidence>
<accession>A0A7S0FNP8</accession>
<name>A0A7S0FNP8_9STRA</name>
<keyword evidence="4 6" id="KW-1133">Transmembrane helix</keyword>
<dbReference type="InterPro" id="IPR002794">
    <property type="entry name" value="DUF92_TMEM19"/>
</dbReference>
<evidence type="ECO:0008006" key="9">
    <source>
        <dbReference type="Google" id="ProtNLM"/>
    </source>
</evidence>
<sequence>MRTSCTTTPTRSLVVMAAILILMIAAASPCSAFVPTSQIQRTAAVSSASFPSSPSSTQLALDISGENIGATTSLIATAVGPIASSLFAYGGNVPLWQSCALNAVLFGTLRSKLNKMLTAEGFAHAFALGTLLWTTLGWRGWTLCVMYLFLGQAVTKVKFQEKEKAGIAEARGGRRGPENVWGSALTGLICAACSVQGGGSFLGISSDVYLLAYVASLATKLADTFASEIGKAYGKTTFLITTFERVKPGTEGAVSAEGTAAAVVGGLLLSLFGYAIHLISWPGVIVSTIAAFLATNAESLIGATLQEKEGFEFMTNEVVNFINTLIGAFIAILGGVLILGM</sequence>
<evidence type="ECO:0000256" key="6">
    <source>
        <dbReference type="SAM" id="Phobius"/>
    </source>
</evidence>
<dbReference type="Pfam" id="PF01940">
    <property type="entry name" value="DUF92"/>
    <property type="match status" value="1"/>
</dbReference>
<dbReference type="PANTHER" id="PTHR13353:SF5">
    <property type="entry name" value="TRANSMEMBRANE PROTEIN 19"/>
    <property type="match status" value="1"/>
</dbReference>
<dbReference type="EMBL" id="HBEJ01011113">
    <property type="protein sequence ID" value="CAD8371569.1"/>
    <property type="molecule type" value="Transcribed_RNA"/>
</dbReference>
<organism evidence="8">
    <name type="scientific">Minutocellus polymorphus</name>
    <dbReference type="NCBI Taxonomy" id="265543"/>
    <lineage>
        <taxon>Eukaryota</taxon>
        <taxon>Sar</taxon>
        <taxon>Stramenopiles</taxon>
        <taxon>Ochrophyta</taxon>
        <taxon>Bacillariophyta</taxon>
        <taxon>Mediophyceae</taxon>
        <taxon>Cymatosirophycidae</taxon>
        <taxon>Cymatosirales</taxon>
        <taxon>Cymatosiraceae</taxon>
        <taxon>Minutocellus</taxon>
    </lineage>
</organism>
<evidence type="ECO:0000313" key="8">
    <source>
        <dbReference type="EMBL" id="CAD8371569.1"/>
    </source>
</evidence>
<proteinExistence type="inferred from homology"/>
<keyword evidence="7" id="KW-0732">Signal</keyword>
<evidence type="ECO:0000256" key="1">
    <source>
        <dbReference type="ARBA" id="ARBA00004141"/>
    </source>
</evidence>
<gene>
    <name evidence="8" type="ORF">MPOL1434_LOCUS6518</name>
</gene>
<feature type="chain" id="PRO_5030776157" description="TIGR00297 family protein" evidence="7">
    <location>
        <begin position="33"/>
        <end position="341"/>
    </location>
</feature>
<comment type="similarity">
    <text evidence="2">Belongs to the TMEM19 family.</text>
</comment>
<dbReference type="GO" id="GO:0016020">
    <property type="term" value="C:membrane"/>
    <property type="evidence" value="ECO:0007669"/>
    <property type="project" value="UniProtKB-SubCell"/>
</dbReference>
<keyword evidence="5 6" id="KW-0472">Membrane</keyword>
<evidence type="ECO:0000256" key="3">
    <source>
        <dbReference type="ARBA" id="ARBA00022692"/>
    </source>
</evidence>
<keyword evidence="3 6" id="KW-0812">Transmembrane</keyword>
<evidence type="ECO:0000256" key="4">
    <source>
        <dbReference type="ARBA" id="ARBA00022989"/>
    </source>
</evidence>
<reference evidence="8" key="1">
    <citation type="submission" date="2021-01" db="EMBL/GenBank/DDBJ databases">
        <authorList>
            <person name="Corre E."/>
            <person name="Pelletier E."/>
            <person name="Niang G."/>
            <person name="Scheremetjew M."/>
            <person name="Finn R."/>
            <person name="Kale V."/>
            <person name="Holt S."/>
            <person name="Cochrane G."/>
            <person name="Meng A."/>
            <person name="Brown T."/>
            <person name="Cohen L."/>
        </authorList>
    </citation>
    <scope>NUCLEOTIDE SEQUENCE</scope>
    <source>
        <strain evidence="8">CCMP3303</strain>
    </source>
</reference>
<dbReference type="AlphaFoldDB" id="A0A7S0FNP8"/>
<evidence type="ECO:0000256" key="5">
    <source>
        <dbReference type="ARBA" id="ARBA00023136"/>
    </source>
</evidence>
<feature type="transmembrane region" description="Helical" evidence="6">
    <location>
        <begin position="321"/>
        <end position="340"/>
    </location>
</feature>
<evidence type="ECO:0000256" key="7">
    <source>
        <dbReference type="SAM" id="SignalP"/>
    </source>
</evidence>
<dbReference type="NCBIfam" id="TIGR00297">
    <property type="entry name" value="TIGR00297 family protein"/>
    <property type="match status" value="1"/>
</dbReference>
<feature type="transmembrane region" description="Helical" evidence="6">
    <location>
        <begin position="258"/>
        <end position="276"/>
    </location>
</feature>
<feature type="signal peptide" evidence="7">
    <location>
        <begin position="1"/>
        <end position="32"/>
    </location>
</feature>